<proteinExistence type="predicted"/>
<evidence type="ECO:0000313" key="1">
    <source>
        <dbReference type="EMBL" id="CAK9106182.1"/>
    </source>
</evidence>
<dbReference type="EMBL" id="CAXAMN010026839">
    <property type="protein sequence ID" value="CAK9106182.1"/>
    <property type="molecule type" value="Genomic_DNA"/>
</dbReference>
<sequence>MQKTQKTIIGDWRLVEKTPWRNSPLVHLSFSWLPCWLLLPLTRLELRLERFLLKSAQQATLDSCQWWCSPELLRKKGDMVPQCISVPKGDPFQMVPISSYIENDHQTGRSSLVIPGSMPFVKKEAVGFCTHRAKSATAWLALVHLHFHHK</sequence>
<reference evidence="1 2" key="1">
    <citation type="submission" date="2024-02" db="EMBL/GenBank/DDBJ databases">
        <authorList>
            <person name="Chen Y."/>
            <person name="Shah S."/>
            <person name="Dougan E. K."/>
            <person name="Thang M."/>
            <person name="Chan C."/>
        </authorList>
    </citation>
    <scope>NUCLEOTIDE SEQUENCE [LARGE SCALE GENOMIC DNA]</scope>
</reference>
<evidence type="ECO:0000313" key="2">
    <source>
        <dbReference type="Proteomes" id="UP001642484"/>
    </source>
</evidence>
<protein>
    <submittedName>
        <fullName evidence="1">Uncharacterized protein</fullName>
    </submittedName>
</protein>
<dbReference type="Proteomes" id="UP001642484">
    <property type="component" value="Unassembled WGS sequence"/>
</dbReference>
<name>A0ABP0S1E5_9DINO</name>
<organism evidence="1 2">
    <name type="scientific">Durusdinium trenchii</name>
    <dbReference type="NCBI Taxonomy" id="1381693"/>
    <lineage>
        <taxon>Eukaryota</taxon>
        <taxon>Sar</taxon>
        <taxon>Alveolata</taxon>
        <taxon>Dinophyceae</taxon>
        <taxon>Suessiales</taxon>
        <taxon>Symbiodiniaceae</taxon>
        <taxon>Durusdinium</taxon>
    </lineage>
</organism>
<keyword evidence="2" id="KW-1185">Reference proteome</keyword>
<comment type="caution">
    <text evidence="1">The sequence shown here is derived from an EMBL/GenBank/DDBJ whole genome shotgun (WGS) entry which is preliminary data.</text>
</comment>
<gene>
    <name evidence="1" type="ORF">CCMP2556_LOCUS49655</name>
</gene>
<accession>A0ABP0S1E5</accession>